<feature type="transmembrane region" description="Helical" evidence="1">
    <location>
        <begin position="152"/>
        <end position="171"/>
    </location>
</feature>
<feature type="transmembrane region" description="Helical" evidence="1">
    <location>
        <begin position="15"/>
        <end position="41"/>
    </location>
</feature>
<feature type="transmembrane region" description="Helical" evidence="1">
    <location>
        <begin position="117"/>
        <end position="140"/>
    </location>
</feature>
<name>A0A1S2NEY0_9BURK</name>
<evidence type="ECO:0000313" key="2">
    <source>
        <dbReference type="EMBL" id="OIJ43646.1"/>
    </source>
</evidence>
<evidence type="ECO:0000313" key="3">
    <source>
        <dbReference type="Proteomes" id="UP000180246"/>
    </source>
</evidence>
<feature type="transmembrane region" description="Helical" evidence="1">
    <location>
        <begin position="216"/>
        <end position="242"/>
    </location>
</feature>
<dbReference type="EMBL" id="JRYB01000001">
    <property type="protein sequence ID" value="OIJ43646.1"/>
    <property type="molecule type" value="Genomic_DNA"/>
</dbReference>
<keyword evidence="1" id="KW-0472">Membrane</keyword>
<protein>
    <recommendedName>
        <fullName evidence="4">Metal-binding integral membrane protein</fullName>
    </recommendedName>
</protein>
<feature type="transmembrane region" description="Helical" evidence="1">
    <location>
        <begin position="248"/>
        <end position="269"/>
    </location>
</feature>
<sequence>MNLSDIEARLGRDRFVLLVLIVVSLLASLCWAGLVLGGLVLSSQPLAADAAAGAARTAGAASAAMAAPTLAYQAGQLALVFLTWAGLCTAMMLPLASRATVLFARLAGEHAAQRARLRTGLFVLGYLGAWTGFALLAAIAQWTLHESDHGGAVRHPLLLGLAMVAAGVYQWTPTKHDCLEHCRAPLPGILAGWRDGLPGAFWRGAAHARQCLGCCWLLMLLLLATGPDNPAAIAVVGLFVLAEIRLVGGHWIACAGGLALLALGTRLLFP</sequence>
<dbReference type="InterPro" id="IPR018688">
    <property type="entry name" value="PpoB2-like"/>
</dbReference>
<comment type="caution">
    <text evidence="2">The sequence shown here is derived from an EMBL/GenBank/DDBJ whole genome shotgun (WGS) entry which is preliminary data.</text>
</comment>
<gene>
    <name evidence="2" type="ORF">LO55_2232</name>
</gene>
<evidence type="ECO:0000256" key="1">
    <source>
        <dbReference type="SAM" id="Phobius"/>
    </source>
</evidence>
<proteinExistence type="predicted"/>
<accession>A0A1S2NEY0</accession>
<dbReference type="Pfam" id="PF09948">
    <property type="entry name" value="PpoB2"/>
    <property type="match status" value="1"/>
</dbReference>
<dbReference type="RefSeq" id="WP_083415296.1">
    <property type="nucleotide sequence ID" value="NZ_JRYB01000001.1"/>
</dbReference>
<keyword evidence="1" id="KW-0812">Transmembrane</keyword>
<evidence type="ECO:0008006" key="4">
    <source>
        <dbReference type="Google" id="ProtNLM"/>
    </source>
</evidence>
<dbReference type="AlphaFoldDB" id="A0A1S2NEY0"/>
<feature type="transmembrane region" description="Helical" evidence="1">
    <location>
        <begin position="77"/>
        <end position="96"/>
    </location>
</feature>
<dbReference type="Proteomes" id="UP000180246">
    <property type="component" value="Unassembled WGS sequence"/>
</dbReference>
<keyword evidence="1" id="KW-1133">Transmembrane helix</keyword>
<reference evidence="2 3" key="1">
    <citation type="submission" date="2014-10" db="EMBL/GenBank/DDBJ databases">
        <authorList>
            <person name="Seo M.-J."/>
            <person name="Seok Y.J."/>
            <person name="Cha I.-T."/>
        </authorList>
    </citation>
    <scope>NUCLEOTIDE SEQUENCE [LARGE SCALE GENOMIC DNA]</scope>
    <source>
        <strain evidence="2 3">NEU</strain>
    </source>
</reference>
<organism evidence="2 3">
    <name type="scientific">Massilia timonae</name>
    <dbReference type="NCBI Taxonomy" id="47229"/>
    <lineage>
        <taxon>Bacteria</taxon>
        <taxon>Pseudomonadati</taxon>
        <taxon>Pseudomonadota</taxon>
        <taxon>Betaproteobacteria</taxon>
        <taxon>Burkholderiales</taxon>
        <taxon>Oxalobacteraceae</taxon>
        <taxon>Telluria group</taxon>
        <taxon>Massilia</taxon>
    </lineage>
</organism>